<gene>
    <name evidence="1" type="ORF">SOCG_04812</name>
</gene>
<dbReference type="Proteomes" id="UP000016088">
    <property type="component" value="Unassembled WGS sequence"/>
</dbReference>
<dbReference type="RefSeq" id="XP_013019413.1">
    <property type="nucleotide sequence ID" value="XM_013163959.1"/>
</dbReference>
<evidence type="ECO:0000313" key="1">
    <source>
        <dbReference type="EMBL" id="EPX72119.1"/>
    </source>
</evidence>
<dbReference type="GO" id="GO:0016853">
    <property type="term" value="F:isomerase activity"/>
    <property type="evidence" value="ECO:0007669"/>
    <property type="project" value="UniProtKB-KW"/>
</dbReference>
<evidence type="ECO:0000313" key="2">
    <source>
        <dbReference type="Proteomes" id="UP000016088"/>
    </source>
</evidence>
<dbReference type="SUPFAM" id="SSF53474">
    <property type="entry name" value="alpha/beta-Hydrolases"/>
    <property type="match status" value="1"/>
</dbReference>
<dbReference type="HOGENOM" id="CLU_1289606_0_0_1"/>
<dbReference type="OrthoDB" id="10260961at2759"/>
<accession>S9RDI8</accession>
<proteinExistence type="predicted"/>
<keyword evidence="1" id="KW-0413">Isomerase</keyword>
<dbReference type="VEuPathDB" id="FungiDB:SOCG_04812"/>
<dbReference type="EMBL" id="KE503207">
    <property type="protein sequence ID" value="EPX72119.1"/>
    <property type="molecule type" value="Genomic_DNA"/>
</dbReference>
<sequence length="214" mass="24390">MNRVTISNETISYKHYPNDNLKIAILAHPYEYLGGSVDDACIVLMAENLQKKGYSVYVLDFASLPSIWFSGRRDAKIFSIFTHHLVEIHSPSHLLIGGYSYGGRIAMHPSIWEKLDFNCINISFIFLAPYLGLGSGLLTGYWNVKVDKIPQKASILYIVPTNDNFTGLNTFHSFYSKLKNHCSKSKMIELHDCPHFLDLQKQKELSTALDEWIK</sequence>
<dbReference type="eggNOG" id="ENOG502SE7E">
    <property type="taxonomic scope" value="Eukaryota"/>
</dbReference>
<dbReference type="OMA" id="LTGYWNV"/>
<dbReference type="PANTHER" id="PTHR42103:SF2">
    <property type="entry name" value="AB HYDROLASE-1 DOMAIN-CONTAINING PROTEIN"/>
    <property type="match status" value="1"/>
</dbReference>
<dbReference type="AlphaFoldDB" id="S9RDI8"/>
<keyword evidence="2" id="KW-1185">Reference proteome</keyword>
<dbReference type="Gene3D" id="3.40.50.1820">
    <property type="entry name" value="alpha/beta hydrolase"/>
    <property type="match status" value="1"/>
</dbReference>
<dbReference type="PANTHER" id="PTHR42103">
    <property type="entry name" value="ALPHA/BETA-HYDROLASES SUPERFAMILY PROTEIN"/>
    <property type="match status" value="1"/>
</dbReference>
<reference evidence="1 2" key="1">
    <citation type="journal article" date="2011" name="Science">
        <title>Comparative functional genomics of the fission yeasts.</title>
        <authorList>
            <person name="Rhind N."/>
            <person name="Chen Z."/>
            <person name="Yassour M."/>
            <person name="Thompson D.A."/>
            <person name="Haas B.J."/>
            <person name="Habib N."/>
            <person name="Wapinski I."/>
            <person name="Roy S."/>
            <person name="Lin M.F."/>
            <person name="Heiman D.I."/>
            <person name="Young S.K."/>
            <person name="Furuya K."/>
            <person name="Guo Y."/>
            <person name="Pidoux A."/>
            <person name="Chen H.M."/>
            <person name="Robbertse B."/>
            <person name="Goldberg J.M."/>
            <person name="Aoki K."/>
            <person name="Bayne E.H."/>
            <person name="Berlin A.M."/>
            <person name="Desjardins C.A."/>
            <person name="Dobbs E."/>
            <person name="Dukaj L."/>
            <person name="Fan L."/>
            <person name="FitzGerald M.G."/>
            <person name="French C."/>
            <person name="Gujja S."/>
            <person name="Hansen K."/>
            <person name="Keifenheim D."/>
            <person name="Levin J.Z."/>
            <person name="Mosher R.A."/>
            <person name="Mueller C.A."/>
            <person name="Pfiffner J."/>
            <person name="Priest M."/>
            <person name="Russ C."/>
            <person name="Smialowska A."/>
            <person name="Swoboda P."/>
            <person name="Sykes S.M."/>
            <person name="Vaughn M."/>
            <person name="Vengrova S."/>
            <person name="Yoder R."/>
            <person name="Zeng Q."/>
            <person name="Allshire R."/>
            <person name="Baulcombe D."/>
            <person name="Birren B.W."/>
            <person name="Brown W."/>
            <person name="Ekwall K."/>
            <person name="Kellis M."/>
            <person name="Leatherwood J."/>
            <person name="Levin H."/>
            <person name="Margalit H."/>
            <person name="Martienssen R."/>
            <person name="Nieduszynski C.A."/>
            <person name="Spatafora J.W."/>
            <person name="Friedman N."/>
            <person name="Dalgaard J.Z."/>
            <person name="Baumann P."/>
            <person name="Niki H."/>
            <person name="Regev A."/>
            <person name="Nusbaum C."/>
        </authorList>
    </citation>
    <scope>NUCLEOTIDE SEQUENCE [LARGE SCALE GENOMIC DNA]</scope>
    <source>
        <strain evidence="2">yFS286</strain>
    </source>
</reference>
<dbReference type="InterPro" id="IPR029058">
    <property type="entry name" value="AB_hydrolase_fold"/>
</dbReference>
<name>S9RDI8_SCHOY</name>
<dbReference type="GeneID" id="25033772"/>
<organism evidence="1 2">
    <name type="scientific">Schizosaccharomyces octosporus (strain yFS286)</name>
    <name type="common">Fission yeast</name>
    <name type="synonym">Octosporomyces octosporus</name>
    <dbReference type="NCBI Taxonomy" id="483514"/>
    <lineage>
        <taxon>Eukaryota</taxon>
        <taxon>Fungi</taxon>
        <taxon>Dikarya</taxon>
        <taxon>Ascomycota</taxon>
        <taxon>Taphrinomycotina</taxon>
        <taxon>Schizosaccharomycetes</taxon>
        <taxon>Schizosaccharomycetales</taxon>
        <taxon>Schizosaccharomycetaceae</taxon>
        <taxon>Schizosaccharomyces</taxon>
    </lineage>
</organism>
<protein>
    <submittedName>
        <fullName evidence="1">Protein disulfide isomerase</fullName>
    </submittedName>
</protein>